<name>A0A9X7Z7P8_9BACL</name>
<reference evidence="1 2" key="1">
    <citation type="submission" date="2021-02" db="EMBL/GenBank/DDBJ databases">
        <title>Alicyclobacillus curvatus sp. nov. and Alicyclobacillus mengziensis sp. nov., two acidophilic bacteria isolated from acid mine drainage.</title>
        <authorList>
            <person name="Huang Y."/>
        </authorList>
    </citation>
    <scope>NUCLEOTIDE SEQUENCE [LARGE SCALE GENOMIC DNA]</scope>
    <source>
        <strain evidence="1 2">S30H14</strain>
    </source>
</reference>
<sequence>MTVHLAFYIQTTVDGAFCPFQRVSQHDLDIDARLAMAGYGMSLSHVYLGR</sequence>
<protein>
    <submittedName>
        <fullName evidence="1">Uncharacterized protein</fullName>
    </submittedName>
</protein>
<proteinExistence type="predicted"/>
<dbReference type="KEGG" id="afx:JZ786_06670"/>
<dbReference type="Proteomes" id="UP000663505">
    <property type="component" value="Chromosome"/>
</dbReference>
<gene>
    <name evidence="1" type="ORF">JZ786_06670</name>
</gene>
<dbReference type="AlphaFoldDB" id="A0A9X7Z7P8"/>
<accession>A0A9X7Z7P8</accession>
<organism evidence="1 2">
    <name type="scientific">Alicyclobacillus mengziensis</name>
    <dbReference type="NCBI Taxonomy" id="2931921"/>
    <lineage>
        <taxon>Bacteria</taxon>
        <taxon>Bacillati</taxon>
        <taxon>Bacillota</taxon>
        <taxon>Bacilli</taxon>
        <taxon>Bacillales</taxon>
        <taxon>Alicyclobacillaceae</taxon>
        <taxon>Alicyclobacillus</taxon>
    </lineage>
</organism>
<evidence type="ECO:0000313" key="2">
    <source>
        <dbReference type="Proteomes" id="UP000663505"/>
    </source>
</evidence>
<dbReference type="EMBL" id="CP071182">
    <property type="protein sequence ID" value="QSO48647.1"/>
    <property type="molecule type" value="Genomic_DNA"/>
</dbReference>
<dbReference type="RefSeq" id="WP_206657977.1">
    <property type="nucleotide sequence ID" value="NZ_CP071182.1"/>
</dbReference>
<evidence type="ECO:0000313" key="1">
    <source>
        <dbReference type="EMBL" id="QSO48647.1"/>
    </source>
</evidence>
<keyword evidence="2" id="KW-1185">Reference proteome</keyword>